<dbReference type="SUPFAM" id="SSF56672">
    <property type="entry name" value="DNA/RNA polymerases"/>
    <property type="match status" value="1"/>
</dbReference>
<evidence type="ECO:0000313" key="2">
    <source>
        <dbReference type="Proteomes" id="UP000183567"/>
    </source>
</evidence>
<dbReference type="Proteomes" id="UP000183567">
    <property type="component" value="Unassembled WGS sequence"/>
</dbReference>
<protein>
    <submittedName>
        <fullName evidence="1">Uncharacterized protein</fullName>
    </submittedName>
</protein>
<dbReference type="EMBL" id="LVVM01004540">
    <property type="protein sequence ID" value="OJA12667.1"/>
    <property type="molecule type" value="Genomic_DNA"/>
</dbReference>
<gene>
    <name evidence="1" type="ORF">AZE42_13647</name>
</gene>
<comment type="caution">
    <text evidence="1">The sequence shown here is derived from an EMBL/GenBank/DDBJ whole genome shotgun (WGS) entry which is preliminary data.</text>
</comment>
<dbReference type="Gene3D" id="3.30.70.270">
    <property type="match status" value="1"/>
</dbReference>
<sequence>MVSATKFVLAAPTAVILGYKCTIDGRVPEESKTQKIQDWPEPKNATHVHGFLGTCSVLHIFIRDFARIACLLVKLTRKDEPFEFGDKHQTSMTLLKEAGAKSFSLWIHLLSLLDLY</sequence>
<dbReference type="PANTHER" id="PTHR33064:SF37">
    <property type="entry name" value="RIBONUCLEASE H"/>
    <property type="match status" value="1"/>
</dbReference>
<keyword evidence="2" id="KW-1185">Reference proteome</keyword>
<reference evidence="1 2" key="1">
    <citation type="submission" date="2016-03" db="EMBL/GenBank/DDBJ databases">
        <title>Comparative genomics of the ectomycorrhizal sister species Rhizopogon vinicolor and Rhizopogon vesiculosus (Basidiomycota: Boletales) reveals a divergence of the mating type B locus.</title>
        <authorList>
            <person name="Mujic A.B."/>
            <person name="Kuo A."/>
            <person name="Tritt A."/>
            <person name="Lipzen A."/>
            <person name="Chen C."/>
            <person name="Johnson J."/>
            <person name="Sharma A."/>
            <person name="Barry K."/>
            <person name="Grigoriev I.V."/>
            <person name="Spatafora J.W."/>
        </authorList>
    </citation>
    <scope>NUCLEOTIDE SEQUENCE [LARGE SCALE GENOMIC DNA]</scope>
    <source>
        <strain evidence="1 2">AM-OR11-056</strain>
    </source>
</reference>
<dbReference type="OrthoDB" id="3193212at2759"/>
<dbReference type="InterPro" id="IPR043502">
    <property type="entry name" value="DNA/RNA_pol_sf"/>
</dbReference>
<evidence type="ECO:0000313" key="1">
    <source>
        <dbReference type="EMBL" id="OJA12667.1"/>
    </source>
</evidence>
<name>A0A1J8PY51_9AGAM</name>
<proteinExistence type="predicted"/>
<organism evidence="1 2">
    <name type="scientific">Rhizopogon vesiculosus</name>
    <dbReference type="NCBI Taxonomy" id="180088"/>
    <lineage>
        <taxon>Eukaryota</taxon>
        <taxon>Fungi</taxon>
        <taxon>Dikarya</taxon>
        <taxon>Basidiomycota</taxon>
        <taxon>Agaricomycotina</taxon>
        <taxon>Agaricomycetes</taxon>
        <taxon>Agaricomycetidae</taxon>
        <taxon>Boletales</taxon>
        <taxon>Suillineae</taxon>
        <taxon>Rhizopogonaceae</taxon>
        <taxon>Rhizopogon</taxon>
    </lineage>
</organism>
<dbReference type="STRING" id="180088.A0A1J8PY51"/>
<dbReference type="PANTHER" id="PTHR33064">
    <property type="entry name" value="POL PROTEIN"/>
    <property type="match status" value="1"/>
</dbReference>
<dbReference type="InterPro" id="IPR043128">
    <property type="entry name" value="Rev_trsase/Diguanyl_cyclase"/>
</dbReference>
<accession>A0A1J8PY51</accession>
<dbReference type="InterPro" id="IPR051320">
    <property type="entry name" value="Viral_Replic_Matur_Polypro"/>
</dbReference>
<dbReference type="AlphaFoldDB" id="A0A1J8PY51"/>